<evidence type="ECO:0000259" key="6">
    <source>
        <dbReference type="Pfam" id="PF00177"/>
    </source>
</evidence>
<accession>A0A6G9IEV2</accession>
<comment type="similarity">
    <text evidence="1">Belongs to the universal ribosomal protein uS7 family.</text>
</comment>
<dbReference type="GO" id="GO:0006412">
    <property type="term" value="P:translation"/>
    <property type="evidence" value="ECO:0007669"/>
    <property type="project" value="InterPro"/>
</dbReference>
<dbReference type="GO" id="GO:0015935">
    <property type="term" value="C:small ribosomal subunit"/>
    <property type="evidence" value="ECO:0007669"/>
    <property type="project" value="InterPro"/>
</dbReference>
<dbReference type="InterPro" id="IPR023798">
    <property type="entry name" value="Ribosomal_uS7_dom"/>
</dbReference>
<dbReference type="GeneID" id="54116031"/>
<evidence type="ECO:0000256" key="3">
    <source>
        <dbReference type="ARBA" id="ARBA00022884"/>
    </source>
</evidence>
<keyword evidence="3" id="KW-0694">RNA-binding</keyword>
<evidence type="ECO:0000313" key="7">
    <source>
        <dbReference type="EMBL" id="QIQ22990.1"/>
    </source>
</evidence>
<dbReference type="GO" id="GO:0003735">
    <property type="term" value="F:structural constituent of ribosome"/>
    <property type="evidence" value="ECO:0007669"/>
    <property type="project" value="InterPro"/>
</dbReference>
<dbReference type="GO" id="GO:0019843">
    <property type="term" value="F:rRNA binding"/>
    <property type="evidence" value="ECO:0007669"/>
    <property type="project" value="UniProtKB-KW"/>
</dbReference>
<dbReference type="AlphaFoldDB" id="A0A6G9IEV2"/>
<organism evidence="7">
    <name type="scientific">Roya anglica</name>
    <dbReference type="NCBI Taxonomy" id="43943"/>
    <lineage>
        <taxon>Eukaryota</taxon>
        <taxon>Viridiplantae</taxon>
        <taxon>Streptophyta</taxon>
        <taxon>Zygnematophyceae</taxon>
        <taxon>Zygnematophycidae</taxon>
        <taxon>Zygnematales</taxon>
        <taxon>Mesotaeniaceae</taxon>
        <taxon>Roya</taxon>
    </lineage>
</organism>
<keyword evidence="5" id="KW-0687">Ribonucleoprotein</keyword>
<evidence type="ECO:0000256" key="4">
    <source>
        <dbReference type="ARBA" id="ARBA00022980"/>
    </source>
</evidence>
<sequence>MYNPTEKKSSLIEIDFQDNRKKLKIIQYPTQSHSIKKKLNIIRQKRCLQKFINLCMIDGKKYKSYQIISKTLKRLSIHGNVIDFLIKAIDNVKPLIEVRKIRISGRTQLIPYIIPSIRQEALAIRWILEAALNRYQSKKNISLDYSLFLELTDAYRKTGPARKKRDDLHKLAEVNRGFAYYRWW</sequence>
<name>A0A6G9IEV2_9VIRI</name>
<keyword evidence="4 7" id="KW-0689">Ribosomal protein</keyword>
<dbReference type="EMBL" id="MK720948">
    <property type="protein sequence ID" value="QIQ22990.1"/>
    <property type="molecule type" value="Genomic_DNA"/>
</dbReference>
<dbReference type="InterPro" id="IPR005717">
    <property type="entry name" value="Ribosomal_uS7_bac/org-type"/>
</dbReference>
<keyword evidence="2" id="KW-0699">rRNA-binding</keyword>
<dbReference type="PIRSF" id="PIRSF002122">
    <property type="entry name" value="RPS7p_RPS7a_RPS5e_RPS7o"/>
    <property type="match status" value="1"/>
</dbReference>
<evidence type="ECO:0000256" key="2">
    <source>
        <dbReference type="ARBA" id="ARBA00022730"/>
    </source>
</evidence>
<gene>
    <name evidence="7" type="primary">rps7</name>
</gene>
<dbReference type="InterPro" id="IPR036823">
    <property type="entry name" value="Ribosomal_uS7_dom_sf"/>
</dbReference>
<keyword evidence="7" id="KW-0496">Mitochondrion</keyword>
<dbReference type="Pfam" id="PF00177">
    <property type="entry name" value="Ribosomal_S7"/>
    <property type="match status" value="1"/>
</dbReference>
<dbReference type="RefSeq" id="YP_009755751.1">
    <property type="nucleotide sequence ID" value="NC_046950.1"/>
</dbReference>
<dbReference type="NCBIfam" id="TIGR01029">
    <property type="entry name" value="rpsG_bact"/>
    <property type="match status" value="1"/>
</dbReference>
<proteinExistence type="inferred from homology"/>
<dbReference type="Gene3D" id="1.10.455.10">
    <property type="entry name" value="Ribosomal protein S7 domain"/>
    <property type="match status" value="1"/>
</dbReference>
<evidence type="ECO:0000256" key="1">
    <source>
        <dbReference type="ARBA" id="ARBA00007151"/>
    </source>
</evidence>
<dbReference type="PANTHER" id="PTHR11205">
    <property type="entry name" value="RIBOSOMAL PROTEIN S7"/>
    <property type="match status" value="1"/>
</dbReference>
<reference evidence="7" key="1">
    <citation type="submission" date="2019-03" db="EMBL/GenBank/DDBJ databases">
        <authorList>
            <person name="Cox C."/>
        </authorList>
    </citation>
    <scope>NUCLEOTIDE SEQUENCE</scope>
</reference>
<protein>
    <submittedName>
        <fullName evidence="7">Ribosomal protein S7</fullName>
    </submittedName>
</protein>
<dbReference type="SUPFAM" id="SSF47973">
    <property type="entry name" value="Ribosomal protein S7"/>
    <property type="match status" value="1"/>
</dbReference>
<feature type="domain" description="Small ribosomal subunit protein uS7" evidence="6">
    <location>
        <begin position="42"/>
        <end position="176"/>
    </location>
</feature>
<dbReference type="InterPro" id="IPR000235">
    <property type="entry name" value="Ribosomal_uS7"/>
</dbReference>
<geneLocation type="mitochondrion" evidence="7"/>
<evidence type="ECO:0000256" key="5">
    <source>
        <dbReference type="ARBA" id="ARBA00023274"/>
    </source>
</evidence>